<accession>A0A2H3CTX5</accession>
<evidence type="ECO:0000313" key="1">
    <source>
        <dbReference type="EMBL" id="PBK86491.1"/>
    </source>
</evidence>
<sequence length="180" mass="19862">MKKAGPKEIQAPISQLFTLQVATNVMLLHHPCFAVERHSLDFSKPTSLQTIYGPSKCATASSKHSDLVMKDLPLAVPAETAVVVTALWSCPSHSIDNPWRGNTRKRDFKRHTSQPFMDTQGAPTPSSKNYGLVTKDLPLSLLQHWSLLQFCRRTPHIPTKTPVIATLPSQIQAGCVDVAR</sequence>
<evidence type="ECO:0000313" key="2">
    <source>
        <dbReference type="Proteomes" id="UP000217790"/>
    </source>
</evidence>
<organism evidence="1 2">
    <name type="scientific">Armillaria gallica</name>
    <name type="common">Bulbous honey fungus</name>
    <name type="synonym">Armillaria bulbosa</name>
    <dbReference type="NCBI Taxonomy" id="47427"/>
    <lineage>
        <taxon>Eukaryota</taxon>
        <taxon>Fungi</taxon>
        <taxon>Dikarya</taxon>
        <taxon>Basidiomycota</taxon>
        <taxon>Agaricomycotina</taxon>
        <taxon>Agaricomycetes</taxon>
        <taxon>Agaricomycetidae</taxon>
        <taxon>Agaricales</taxon>
        <taxon>Marasmiineae</taxon>
        <taxon>Physalacriaceae</taxon>
        <taxon>Armillaria</taxon>
    </lineage>
</organism>
<name>A0A2H3CTX5_ARMGA</name>
<gene>
    <name evidence="1" type="ORF">ARMGADRAFT_529269</name>
</gene>
<dbReference type="AlphaFoldDB" id="A0A2H3CTX5"/>
<dbReference type="Proteomes" id="UP000217790">
    <property type="component" value="Unassembled WGS sequence"/>
</dbReference>
<proteinExistence type="predicted"/>
<reference evidence="2" key="1">
    <citation type="journal article" date="2017" name="Nat. Ecol. Evol.">
        <title>Genome expansion and lineage-specific genetic innovations in the forest pathogenic fungi Armillaria.</title>
        <authorList>
            <person name="Sipos G."/>
            <person name="Prasanna A.N."/>
            <person name="Walter M.C."/>
            <person name="O'Connor E."/>
            <person name="Balint B."/>
            <person name="Krizsan K."/>
            <person name="Kiss B."/>
            <person name="Hess J."/>
            <person name="Varga T."/>
            <person name="Slot J."/>
            <person name="Riley R."/>
            <person name="Boka B."/>
            <person name="Rigling D."/>
            <person name="Barry K."/>
            <person name="Lee J."/>
            <person name="Mihaltcheva S."/>
            <person name="LaButti K."/>
            <person name="Lipzen A."/>
            <person name="Waldron R."/>
            <person name="Moloney N.M."/>
            <person name="Sperisen C."/>
            <person name="Kredics L."/>
            <person name="Vagvoelgyi C."/>
            <person name="Patrignani A."/>
            <person name="Fitzpatrick D."/>
            <person name="Nagy I."/>
            <person name="Doyle S."/>
            <person name="Anderson J.B."/>
            <person name="Grigoriev I.V."/>
            <person name="Gueldener U."/>
            <person name="Muensterkoetter M."/>
            <person name="Nagy L.G."/>
        </authorList>
    </citation>
    <scope>NUCLEOTIDE SEQUENCE [LARGE SCALE GENOMIC DNA]</scope>
    <source>
        <strain evidence="2">Ar21-2</strain>
    </source>
</reference>
<keyword evidence="2" id="KW-1185">Reference proteome</keyword>
<dbReference type="EMBL" id="KZ293683">
    <property type="protein sequence ID" value="PBK86491.1"/>
    <property type="molecule type" value="Genomic_DNA"/>
</dbReference>
<dbReference type="InParanoid" id="A0A2H3CTX5"/>
<protein>
    <submittedName>
        <fullName evidence="1">Uncharacterized protein</fullName>
    </submittedName>
</protein>